<evidence type="ECO:0000256" key="1">
    <source>
        <dbReference type="SAM" id="MobiDB-lite"/>
    </source>
</evidence>
<feature type="region of interest" description="Disordered" evidence="1">
    <location>
        <begin position="1"/>
        <end position="81"/>
    </location>
</feature>
<sequence>MDADTGQGAAMLMSSPPSLPRMGGNTNLLADWDAETPVQHPHAGEALAARELGENDAGDDPLVPRSSWSWSGKSDIWPHNR</sequence>
<accession>A0AA37GSW7</accession>
<name>A0AA37GSW7_9PEZI</name>
<organism evidence="2 3">
    <name type="scientific">Colletotrichum liriopes</name>
    <dbReference type="NCBI Taxonomy" id="708192"/>
    <lineage>
        <taxon>Eukaryota</taxon>
        <taxon>Fungi</taxon>
        <taxon>Dikarya</taxon>
        <taxon>Ascomycota</taxon>
        <taxon>Pezizomycotina</taxon>
        <taxon>Sordariomycetes</taxon>
        <taxon>Hypocreomycetidae</taxon>
        <taxon>Glomerellales</taxon>
        <taxon>Glomerellaceae</taxon>
        <taxon>Colletotrichum</taxon>
        <taxon>Colletotrichum spaethianum species complex</taxon>
    </lineage>
</organism>
<evidence type="ECO:0000313" key="2">
    <source>
        <dbReference type="EMBL" id="GJC86362.1"/>
    </source>
</evidence>
<keyword evidence="3" id="KW-1185">Reference proteome</keyword>
<protein>
    <submittedName>
        <fullName evidence="2">Uncharacterized protein</fullName>
    </submittedName>
</protein>
<dbReference type="Proteomes" id="UP001055172">
    <property type="component" value="Unassembled WGS sequence"/>
</dbReference>
<evidence type="ECO:0000313" key="3">
    <source>
        <dbReference type="Proteomes" id="UP001055172"/>
    </source>
</evidence>
<reference evidence="2 3" key="1">
    <citation type="submission" date="2021-07" db="EMBL/GenBank/DDBJ databases">
        <title>Genome data of Colletotrichum spaethianum.</title>
        <authorList>
            <person name="Utami Y.D."/>
            <person name="Hiruma K."/>
        </authorList>
    </citation>
    <scope>NUCLEOTIDE SEQUENCE [LARGE SCALE GENOMIC DNA]</scope>
    <source>
        <strain evidence="2 3">MAFF 242679</strain>
    </source>
</reference>
<dbReference type="AlphaFoldDB" id="A0AA37GSW7"/>
<gene>
    <name evidence="2" type="ORF">ColLi_09200</name>
</gene>
<dbReference type="EMBL" id="BPPX01000021">
    <property type="protein sequence ID" value="GJC86362.1"/>
    <property type="molecule type" value="Genomic_DNA"/>
</dbReference>
<proteinExistence type="predicted"/>
<comment type="caution">
    <text evidence="2">The sequence shown here is derived from an EMBL/GenBank/DDBJ whole genome shotgun (WGS) entry which is preliminary data.</text>
</comment>